<evidence type="ECO:0000256" key="4">
    <source>
        <dbReference type="ARBA" id="ARBA00023125"/>
    </source>
</evidence>
<accession>A0AAN8Q8J6</accession>
<comment type="caution">
    <text evidence="9">The sequence shown here is derived from an EMBL/GenBank/DDBJ whole genome shotgun (WGS) entry which is preliminary data.</text>
</comment>
<feature type="region of interest" description="Disordered" evidence="7">
    <location>
        <begin position="1"/>
        <end position="60"/>
    </location>
</feature>
<dbReference type="Pfam" id="PF07716">
    <property type="entry name" value="bZIP_2"/>
    <property type="match status" value="1"/>
</dbReference>
<evidence type="ECO:0000256" key="2">
    <source>
        <dbReference type="ARBA" id="ARBA00006951"/>
    </source>
</evidence>
<proteinExistence type="inferred from homology"/>
<dbReference type="SMART" id="SM00338">
    <property type="entry name" value="BRLZ"/>
    <property type="match status" value="1"/>
</dbReference>
<dbReference type="EMBL" id="JAZGQO010000006">
    <property type="protein sequence ID" value="KAK6185415.1"/>
    <property type="molecule type" value="Genomic_DNA"/>
</dbReference>
<dbReference type="GO" id="GO:0000978">
    <property type="term" value="F:RNA polymerase II cis-regulatory region sequence-specific DNA binding"/>
    <property type="evidence" value="ECO:0007669"/>
    <property type="project" value="TreeGrafter"/>
</dbReference>
<dbReference type="PANTHER" id="PTHR23334">
    <property type="entry name" value="CCAAT/ENHANCER BINDING PROTEIN"/>
    <property type="match status" value="1"/>
</dbReference>
<keyword evidence="5" id="KW-0804">Transcription</keyword>
<organism evidence="9 10">
    <name type="scientific">Patella caerulea</name>
    <name type="common">Rayed Mediterranean limpet</name>
    <dbReference type="NCBI Taxonomy" id="87958"/>
    <lineage>
        <taxon>Eukaryota</taxon>
        <taxon>Metazoa</taxon>
        <taxon>Spiralia</taxon>
        <taxon>Lophotrochozoa</taxon>
        <taxon>Mollusca</taxon>
        <taxon>Gastropoda</taxon>
        <taxon>Patellogastropoda</taxon>
        <taxon>Patelloidea</taxon>
        <taxon>Patellidae</taxon>
        <taxon>Patella</taxon>
    </lineage>
</organism>
<evidence type="ECO:0000256" key="6">
    <source>
        <dbReference type="ARBA" id="ARBA00023242"/>
    </source>
</evidence>
<evidence type="ECO:0000256" key="1">
    <source>
        <dbReference type="ARBA" id="ARBA00004123"/>
    </source>
</evidence>
<keyword evidence="10" id="KW-1185">Reference proteome</keyword>
<evidence type="ECO:0000313" key="10">
    <source>
        <dbReference type="Proteomes" id="UP001347796"/>
    </source>
</evidence>
<protein>
    <recommendedName>
        <fullName evidence="8">BZIP domain-containing protein</fullName>
    </recommendedName>
</protein>
<evidence type="ECO:0000256" key="7">
    <source>
        <dbReference type="SAM" id="MobiDB-lite"/>
    </source>
</evidence>
<dbReference type="InterPro" id="IPR004827">
    <property type="entry name" value="bZIP"/>
</dbReference>
<feature type="domain" description="BZIP" evidence="8">
    <location>
        <begin position="31"/>
        <end position="94"/>
    </location>
</feature>
<evidence type="ECO:0000313" key="9">
    <source>
        <dbReference type="EMBL" id="KAK6185415.1"/>
    </source>
</evidence>
<evidence type="ECO:0000256" key="5">
    <source>
        <dbReference type="ARBA" id="ARBA00023163"/>
    </source>
</evidence>
<dbReference type="InterPro" id="IPR046347">
    <property type="entry name" value="bZIP_sf"/>
</dbReference>
<dbReference type="PANTHER" id="PTHR23334:SF69">
    <property type="entry name" value="CCAAT_ENHANCER-BINDING PROTEIN GAMMA"/>
    <property type="match status" value="1"/>
</dbReference>
<keyword evidence="3" id="KW-0805">Transcription regulation</keyword>
<dbReference type="Proteomes" id="UP001347796">
    <property type="component" value="Unassembled WGS sequence"/>
</dbReference>
<dbReference type="GO" id="GO:0005634">
    <property type="term" value="C:nucleus"/>
    <property type="evidence" value="ECO:0007669"/>
    <property type="project" value="UniProtKB-SubCell"/>
</dbReference>
<keyword evidence="4" id="KW-0238">DNA-binding</keyword>
<dbReference type="Gene3D" id="1.20.5.170">
    <property type="match status" value="1"/>
</dbReference>
<dbReference type="GO" id="GO:0006351">
    <property type="term" value="P:DNA-templated transcription"/>
    <property type="evidence" value="ECO:0007669"/>
    <property type="project" value="InterPro"/>
</dbReference>
<dbReference type="GO" id="GO:0000981">
    <property type="term" value="F:DNA-binding transcription factor activity, RNA polymerase II-specific"/>
    <property type="evidence" value="ECO:0007669"/>
    <property type="project" value="TreeGrafter"/>
</dbReference>
<dbReference type="PROSITE" id="PS50217">
    <property type="entry name" value="BZIP"/>
    <property type="match status" value="1"/>
</dbReference>
<dbReference type="SUPFAM" id="SSF57959">
    <property type="entry name" value="Leucine zipper domain"/>
    <property type="match status" value="1"/>
</dbReference>
<comment type="similarity">
    <text evidence="2">Belongs to the bZIP family. C/EBP subfamily.</text>
</comment>
<gene>
    <name evidence="9" type="ORF">SNE40_007657</name>
</gene>
<dbReference type="CDD" id="cd14713">
    <property type="entry name" value="bZIP_CEBPG"/>
    <property type="match status" value="1"/>
</dbReference>
<name>A0AAN8Q8J6_PATCE</name>
<reference evidence="9 10" key="1">
    <citation type="submission" date="2024-01" db="EMBL/GenBank/DDBJ databases">
        <title>The genome of the rayed Mediterranean limpet Patella caerulea (Linnaeus, 1758).</title>
        <authorList>
            <person name="Anh-Thu Weber A."/>
            <person name="Halstead-Nussloch G."/>
        </authorList>
    </citation>
    <scope>NUCLEOTIDE SEQUENCE [LARGE SCALE GENOMIC DNA]</scope>
    <source>
        <strain evidence="9">AATW-2023a</strain>
        <tissue evidence="9">Whole specimen</tissue>
    </source>
</reference>
<evidence type="ECO:0000256" key="3">
    <source>
        <dbReference type="ARBA" id="ARBA00023015"/>
    </source>
</evidence>
<keyword evidence="6" id="KW-0539">Nucleus</keyword>
<evidence type="ECO:0000259" key="8">
    <source>
        <dbReference type="PROSITE" id="PS50217"/>
    </source>
</evidence>
<comment type="subcellular location">
    <subcellularLocation>
        <location evidence="1">Nucleus</location>
    </subcellularLocation>
</comment>
<dbReference type="AlphaFoldDB" id="A0AAN8Q8J6"/>
<sequence>MAPRKMNDSNTDGSDGEGKSGRKRQSVTRDSDEYRKRRCRNNTAVQKSRTKSRQKAKETMAKVNRLRQENEMLEQKVQILTKELSVLKDLFLAHAGIVADENCQKACDDAVQSDHKYSINVKNESKNL</sequence>
<dbReference type="InterPro" id="IPR031106">
    <property type="entry name" value="C/EBP"/>
</dbReference>